<evidence type="ECO:0000259" key="6">
    <source>
        <dbReference type="PROSITE" id="PS50209"/>
    </source>
</evidence>
<dbReference type="InterPro" id="IPR051249">
    <property type="entry name" value="NLRP_Inflammasome"/>
</dbReference>
<feature type="non-terminal residue" evidence="8">
    <location>
        <position position="1"/>
    </location>
</feature>
<evidence type="ECO:0000259" key="7">
    <source>
        <dbReference type="PROSITE" id="PS50824"/>
    </source>
</evidence>
<dbReference type="InterPro" id="IPR011029">
    <property type="entry name" value="DEATH-like_dom_sf"/>
</dbReference>
<evidence type="ECO:0000256" key="4">
    <source>
        <dbReference type="ARBA" id="ARBA00022859"/>
    </source>
</evidence>
<dbReference type="GO" id="GO:0005829">
    <property type="term" value="C:cytosol"/>
    <property type="evidence" value="ECO:0007669"/>
    <property type="project" value="UniProtKB-SubCell"/>
</dbReference>
<comment type="subcellular location">
    <subcellularLocation>
        <location evidence="1">Cytoplasm</location>
        <location evidence="1">Cytosol</location>
    </subcellularLocation>
</comment>
<dbReference type="PANTHER" id="PTHR46985:SF2">
    <property type="entry name" value="APOPTOSIS-ASSOCIATED SPECK-LIKE PROTEIN CONTAINING A CARD"/>
    <property type="match status" value="1"/>
</dbReference>
<dbReference type="PANTHER" id="PTHR46985">
    <property type="entry name" value="NACHT, LRR AND PYD DOMAINS-CONTAINING PROTEIN 1"/>
    <property type="match status" value="1"/>
</dbReference>
<dbReference type="SMART" id="SM01289">
    <property type="entry name" value="PYRIN"/>
    <property type="match status" value="1"/>
</dbReference>
<evidence type="ECO:0000256" key="2">
    <source>
        <dbReference type="ARBA" id="ARBA00022490"/>
    </source>
</evidence>
<reference evidence="8 9" key="1">
    <citation type="submission" date="2019-09" db="EMBL/GenBank/DDBJ databases">
        <title>Bird 10,000 Genomes (B10K) Project - Family phase.</title>
        <authorList>
            <person name="Zhang G."/>
        </authorList>
    </citation>
    <scope>NUCLEOTIDE SEQUENCE [LARGE SCALE GENOMIC DNA]</scope>
    <source>
        <strain evidence="8">B10K-DU-010-60</strain>
        <tissue evidence="8">Muscle</tissue>
    </source>
</reference>
<protein>
    <submittedName>
        <fullName evidence="8">ASC protein</fullName>
    </submittedName>
</protein>
<feature type="non-terminal residue" evidence="8">
    <location>
        <position position="200"/>
    </location>
</feature>
<dbReference type="Gene3D" id="1.10.533.10">
    <property type="entry name" value="Death Domain, Fas"/>
    <property type="match status" value="2"/>
</dbReference>
<dbReference type="PROSITE" id="PS50824">
    <property type="entry name" value="DAPIN"/>
    <property type="match status" value="1"/>
</dbReference>
<dbReference type="GO" id="GO:0006954">
    <property type="term" value="P:inflammatory response"/>
    <property type="evidence" value="ECO:0007669"/>
    <property type="project" value="UniProtKB-KW"/>
</dbReference>
<keyword evidence="9" id="KW-1185">Reference proteome</keyword>
<keyword evidence="4" id="KW-0391">Immunity</keyword>
<keyword evidence="5" id="KW-0395">Inflammatory response</keyword>
<evidence type="ECO:0000313" key="8">
    <source>
        <dbReference type="EMBL" id="NXW26257.1"/>
    </source>
</evidence>
<dbReference type="PROSITE" id="PS50209">
    <property type="entry name" value="CARD"/>
    <property type="match status" value="1"/>
</dbReference>
<evidence type="ECO:0000256" key="1">
    <source>
        <dbReference type="ARBA" id="ARBA00004514"/>
    </source>
</evidence>
<evidence type="ECO:0000313" key="9">
    <source>
        <dbReference type="Proteomes" id="UP000562238"/>
    </source>
</evidence>
<keyword evidence="2" id="KW-0963">Cytoplasm</keyword>
<dbReference type="EMBL" id="VZZV01002656">
    <property type="protein sequence ID" value="NXW26257.1"/>
    <property type="molecule type" value="Genomic_DNA"/>
</dbReference>
<keyword evidence="3" id="KW-0399">Innate immunity</keyword>
<evidence type="ECO:0000256" key="5">
    <source>
        <dbReference type="ARBA" id="ARBA00023198"/>
    </source>
</evidence>
<feature type="domain" description="CARD" evidence="6">
    <location>
        <begin position="111"/>
        <end position="200"/>
    </location>
</feature>
<organism evidence="8 9">
    <name type="scientific">Circaetus pectoralis</name>
    <name type="common">black-chested snake-eagle</name>
    <dbReference type="NCBI Taxonomy" id="321084"/>
    <lineage>
        <taxon>Eukaryota</taxon>
        <taxon>Metazoa</taxon>
        <taxon>Chordata</taxon>
        <taxon>Craniata</taxon>
        <taxon>Vertebrata</taxon>
        <taxon>Euteleostomi</taxon>
        <taxon>Archelosauria</taxon>
        <taxon>Archosauria</taxon>
        <taxon>Dinosauria</taxon>
        <taxon>Saurischia</taxon>
        <taxon>Theropoda</taxon>
        <taxon>Coelurosauria</taxon>
        <taxon>Aves</taxon>
        <taxon>Neognathae</taxon>
        <taxon>Neoaves</taxon>
        <taxon>Telluraves</taxon>
        <taxon>Accipitrimorphae</taxon>
        <taxon>Accipitriformes</taxon>
        <taxon>Accipitridae</taxon>
        <taxon>Accipitrinae</taxon>
        <taxon>Circaetus</taxon>
    </lineage>
</organism>
<dbReference type="CDD" id="cd08321">
    <property type="entry name" value="Pyrin_ASC-like"/>
    <property type="match status" value="1"/>
</dbReference>
<dbReference type="SUPFAM" id="SSF47986">
    <property type="entry name" value="DEATH domain"/>
    <property type="match status" value="2"/>
</dbReference>
<evidence type="ECO:0000256" key="3">
    <source>
        <dbReference type="ARBA" id="ARBA00022588"/>
    </source>
</evidence>
<feature type="domain" description="Pyrin" evidence="7">
    <location>
        <begin position="1"/>
        <end position="91"/>
    </location>
</feature>
<dbReference type="Proteomes" id="UP000562238">
    <property type="component" value="Unassembled WGS sequence"/>
</dbReference>
<name>A0A7L4AKQ9_9AVES</name>
<sequence length="200" mass="21686">MAGCRDRILRALEELSAAELRRLKAALNRLPLAAGYSTIPRGRMEGADALDLTDLVVGYYREGYGVRVLGEALRRIQRLDLADGLVGDAGEMAVGGAPRRDADDLAAAGPALSPAERFVARHRLALIQRVRGVAALLDRLEADGVLTAEEAAAVAAGPTPQEQMRRLLATAPAWGRRGHRQFLRAMRCLHPYLMEDLGKE</sequence>
<proteinExistence type="predicted"/>
<dbReference type="GO" id="GO:0042981">
    <property type="term" value="P:regulation of apoptotic process"/>
    <property type="evidence" value="ECO:0007669"/>
    <property type="project" value="InterPro"/>
</dbReference>
<dbReference type="Pfam" id="PF00619">
    <property type="entry name" value="CARD"/>
    <property type="match status" value="1"/>
</dbReference>
<gene>
    <name evidence="8" type="primary">Pycard</name>
    <name evidence="8" type="ORF">CIRPEC_R15089</name>
</gene>
<accession>A0A7L4AKQ9</accession>
<dbReference type="AlphaFoldDB" id="A0A7L4AKQ9"/>
<dbReference type="GO" id="GO:0045087">
    <property type="term" value="P:innate immune response"/>
    <property type="evidence" value="ECO:0007669"/>
    <property type="project" value="UniProtKB-KW"/>
</dbReference>
<dbReference type="InterPro" id="IPR001315">
    <property type="entry name" value="CARD"/>
</dbReference>
<dbReference type="Pfam" id="PF02758">
    <property type="entry name" value="PYRIN"/>
    <property type="match status" value="1"/>
</dbReference>
<comment type="caution">
    <text evidence="8">The sequence shown here is derived from an EMBL/GenBank/DDBJ whole genome shotgun (WGS) entry which is preliminary data.</text>
</comment>
<dbReference type="InterPro" id="IPR004020">
    <property type="entry name" value="DAPIN"/>
</dbReference>